<dbReference type="GO" id="GO:0003684">
    <property type="term" value="F:damaged DNA binding"/>
    <property type="evidence" value="ECO:0007669"/>
    <property type="project" value="InterPro"/>
</dbReference>
<dbReference type="InterPro" id="IPR006164">
    <property type="entry name" value="DNA_bd_Ku70/Ku80"/>
</dbReference>
<evidence type="ECO:0000259" key="22">
    <source>
        <dbReference type="PROSITE" id="PS50800"/>
    </source>
</evidence>
<dbReference type="Proteomes" id="UP000800092">
    <property type="component" value="Unassembled WGS sequence"/>
</dbReference>
<evidence type="ECO:0000256" key="18">
    <source>
        <dbReference type="ARBA" id="ARBA00031811"/>
    </source>
</evidence>
<dbReference type="PROSITE" id="PS50800">
    <property type="entry name" value="SAP"/>
    <property type="match status" value="1"/>
</dbReference>
<keyword evidence="11" id="KW-0067">ATP-binding</keyword>
<dbReference type="AlphaFoldDB" id="A0A6A6H3Q3"/>
<dbReference type="Gene3D" id="3.40.50.410">
    <property type="entry name" value="von Willebrand factor, type A domain"/>
    <property type="match status" value="1"/>
</dbReference>
<feature type="region of interest" description="Disordered" evidence="21">
    <location>
        <begin position="1"/>
        <end position="25"/>
    </location>
</feature>
<dbReference type="Pfam" id="PF02735">
    <property type="entry name" value="Ku"/>
    <property type="match status" value="1"/>
</dbReference>
<sequence length="655" mass="73032">MAEKSNFSRRDEEDEEEEEVDEGDYKTVKDAVLFAIDVSESMLRKPEASDSKKADRDNATTAALKCAYSLMQQRIISNPNDMMGIVLFGTEQSKFQGEDPNSRGGLAYPHIYLLADLDVPDAEDVKTLKQLVEDKEEAARLLVPSSEKSFNLANLLFCANQIFTMKAPNFSSRRLFLVTDNDNPHFANKDARNSAAVRARDLYDLGVKIELFPISTPTHQFNRSTFYDDIVYESTPSDPDAPAPMSSAAKPSASGDGITLLQSLLSSINSKAVPRRALFSNLPLELGPGLRISVKGYIVLKRQEPARSTYIYMQGEKPQIAVGKTNVIAGDTARHMETTEIKKAFNFGGEQIVFTKDELAALRNFGDPVIRIIGFKPLSMLPIWAATKPATFIYPSDEEYVGSTRVFSALQQKLVKAQRYALVWFIARRNAAPMVAALLPGKEEVNEEGAQVWPPGLWIHPLPFADDIRQNPDMGDVVRASDELVDYMHDIVRNLQLPKAHYDPKRYPNPALQWHYRVLQAIALDEDMPEKAEDHTIPRYKQIHKRVGDLVVEWGQALDQEYAAHAAKSDSSKKLVAGLKRAAGIPGDGPSKKAKLLAAAGQGVGDDEMRKAFEKSAIDKFKVQDLKDWLYGKKLSTTGKKADLVERVTEFYESK</sequence>
<feature type="compositionally biased region" description="Basic and acidic residues" evidence="21">
    <location>
        <begin position="1"/>
        <end position="11"/>
    </location>
</feature>
<dbReference type="FunFam" id="2.40.290.10:FF:000001">
    <property type="entry name" value="X-ray repair cross complementing 6"/>
    <property type="match status" value="1"/>
</dbReference>
<dbReference type="GO" id="GO:0003690">
    <property type="term" value="F:double-stranded DNA binding"/>
    <property type="evidence" value="ECO:0007669"/>
    <property type="project" value="TreeGrafter"/>
</dbReference>
<evidence type="ECO:0000313" key="23">
    <source>
        <dbReference type="EMBL" id="KAF2232645.1"/>
    </source>
</evidence>
<dbReference type="Pfam" id="PF03731">
    <property type="entry name" value="Ku_N"/>
    <property type="match status" value="1"/>
</dbReference>
<dbReference type="FunFam" id="1.10.1600.10:FF:000004">
    <property type="entry name" value="ATP-dependent DNA helicase II subunit 1"/>
    <property type="match status" value="1"/>
</dbReference>
<reference evidence="23" key="1">
    <citation type="journal article" date="2020" name="Stud. Mycol.">
        <title>101 Dothideomycetes genomes: a test case for predicting lifestyles and emergence of pathogens.</title>
        <authorList>
            <person name="Haridas S."/>
            <person name="Albert R."/>
            <person name="Binder M."/>
            <person name="Bloem J."/>
            <person name="Labutti K."/>
            <person name="Salamov A."/>
            <person name="Andreopoulos B."/>
            <person name="Baker S."/>
            <person name="Barry K."/>
            <person name="Bills G."/>
            <person name="Bluhm B."/>
            <person name="Cannon C."/>
            <person name="Castanera R."/>
            <person name="Culley D."/>
            <person name="Daum C."/>
            <person name="Ezra D."/>
            <person name="Gonzalez J."/>
            <person name="Henrissat B."/>
            <person name="Kuo A."/>
            <person name="Liang C."/>
            <person name="Lipzen A."/>
            <person name="Lutzoni F."/>
            <person name="Magnuson J."/>
            <person name="Mondo S."/>
            <person name="Nolan M."/>
            <person name="Ohm R."/>
            <person name="Pangilinan J."/>
            <person name="Park H.-J."/>
            <person name="Ramirez L."/>
            <person name="Alfaro M."/>
            <person name="Sun H."/>
            <person name="Tritt A."/>
            <person name="Yoshinaga Y."/>
            <person name="Zwiers L.-H."/>
            <person name="Turgeon B."/>
            <person name="Goodwin S."/>
            <person name="Spatafora J."/>
            <person name="Crous P."/>
            <person name="Grigoriev I."/>
        </authorList>
    </citation>
    <scope>NUCLEOTIDE SEQUENCE</scope>
    <source>
        <strain evidence="23">Tuck. ex Michener</strain>
    </source>
</reference>
<keyword evidence="8" id="KW-0227">DNA damage</keyword>
<dbReference type="SUPFAM" id="SSF100939">
    <property type="entry name" value="SPOC domain-like"/>
    <property type="match status" value="1"/>
</dbReference>
<comment type="similarity">
    <text evidence="3">Belongs to the ku70 family.</text>
</comment>
<evidence type="ECO:0000256" key="5">
    <source>
        <dbReference type="ARBA" id="ARBA00021796"/>
    </source>
</evidence>
<feature type="active site" description="Schiff-base intermediate with DNA; for 5'-deoxyribose-5-phosphate lyase activity" evidence="20">
    <location>
        <position position="26"/>
    </location>
</feature>
<dbReference type="GO" id="GO:0003678">
    <property type="term" value="F:DNA helicase activity"/>
    <property type="evidence" value="ECO:0007669"/>
    <property type="project" value="UniProtKB-EC"/>
</dbReference>
<evidence type="ECO:0000256" key="14">
    <source>
        <dbReference type="ARBA" id="ARBA00023172"/>
    </source>
</evidence>
<feature type="compositionally biased region" description="Acidic residues" evidence="21">
    <location>
        <begin position="12"/>
        <end position="22"/>
    </location>
</feature>
<keyword evidence="9" id="KW-0378">Hydrolase</keyword>
<dbReference type="Pfam" id="PF03730">
    <property type="entry name" value="Ku_C"/>
    <property type="match status" value="1"/>
</dbReference>
<dbReference type="GO" id="GO:0042162">
    <property type="term" value="F:telomeric DNA binding"/>
    <property type="evidence" value="ECO:0007669"/>
    <property type="project" value="InterPro"/>
</dbReference>
<evidence type="ECO:0000256" key="8">
    <source>
        <dbReference type="ARBA" id="ARBA00022763"/>
    </source>
</evidence>
<dbReference type="EMBL" id="ML991813">
    <property type="protein sequence ID" value="KAF2232645.1"/>
    <property type="molecule type" value="Genomic_DNA"/>
</dbReference>
<dbReference type="SUPFAM" id="SSF68906">
    <property type="entry name" value="SAP domain"/>
    <property type="match status" value="1"/>
</dbReference>
<keyword evidence="16" id="KW-0539">Nucleus</keyword>
<keyword evidence="15" id="KW-0234">DNA repair</keyword>
<evidence type="ECO:0000256" key="3">
    <source>
        <dbReference type="ARBA" id="ARBA00005240"/>
    </source>
</evidence>
<dbReference type="SUPFAM" id="SSF53300">
    <property type="entry name" value="vWA-like"/>
    <property type="match status" value="1"/>
</dbReference>
<feature type="domain" description="SAP" evidence="22">
    <location>
        <begin position="618"/>
        <end position="652"/>
    </location>
</feature>
<dbReference type="GO" id="GO:0006303">
    <property type="term" value="P:double-strand break repair via nonhomologous end joining"/>
    <property type="evidence" value="ECO:0007669"/>
    <property type="project" value="InterPro"/>
</dbReference>
<evidence type="ECO:0000256" key="1">
    <source>
        <dbReference type="ARBA" id="ARBA00004123"/>
    </source>
</evidence>
<dbReference type="GO" id="GO:0016787">
    <property type="term" value="F:hydrolase activity"/>
    <property type="evidence" value="ECO:0007669"/>
    <property type="project" value="UniProtKB-KW"/>
</dbReference>
<dbReference type="EC" id="3.6.4.12" evidence="4"/>
<dbReference type="InterPro" id="IPR003034">
    <property type="entry name" value="SAP_dom"/>
</dbReference>
<comment type="catalytic activity">
    <reaction evidence="19">
        <text>ATP + H2O = ADP + phosphate + H(+)</text>
        <dbReference type="Rhea" id="RHEA:13065"/>
        <dbReference type="ChEBI" id="CHEBI:15377"/>
        <dbReference type="ChEBI" id="CHEBI:15378"/>
        <dbReference type="ChEBI" id="CHEBI:30616"/>
        <dbReference type="ChEBI" id="CHEBI:43474"/>
        <dbReference type="ChEBI" id="CHEBI:456216"/>
        <dbReference type="EC" id="3.6.4.12"/>
    </reaction>
</comment>
<dbReference type="SMART" id="SM00559">
    <property type="entry name" value="Ku78"/>
    <property type="match status" value="1"/>
</dbReference>
<dbReference type="CDD" id="cd01458">
    <property type="entry name" value="vWA_ku"/>
    <property type="match status" value="1"/>
</dbReference>
<evidence type="ECO:0000256" key="11">
    <source>
        <dbReference type="ARBA" id="ARBA00022840"/>
    </source>
</evidence>
<proteinExistence type="inferred from homology"/>
<dbReference type="PANTHER" id="PTHR12604:SF2">
    <property type="entry name" value="X-RAY REPAIR CROSS-COMPLEMENTING PROTEIN 6"/>
    <property type="match status" value="1"/>
</dbReference>
<keyword evidence="13" id="KW-0238">DNA-binding</keyword>
<accession>A0A6A6H3Q3</accession>
<dbReference type="OrthoDB" id="3249161at2759"/>
<evidence type="ECO:0000256" key="19">
    <source>
        <dbReference type="ARBA" id="ARBA00047995"/>
    </source>
</evidence>
<dbReference type="InterPro" id="IPR047087">
    <property type="entry name" value="KU70_core_dom"/>
</dbReference>
<keyword evidence="24" id="KW-1185">Reference proteome</keyword>
<evidence type="ECO:0000256" key="2">
    <source>
        <dbReference type="ARBA" id="ARBA00004574"/>
    </source>
</evidence>
<dbReference type="InterPro" id="IPR006165">
    <property type="entry name" value="Ku70"/>
</dbReference>
<evidence type="ECO:0000256" key="6">
    <source>
        <dbReference type="ARBA" id="ARBA00022454"/>
    </source>
</evidence>
<organism evidence="23 24">
    <name type="scientific">Viridothelium virens</name>
    <name type="common">Speckled blister lichen</name>
    <name type="synonym">Trypethelium virens</name>
    <dbReference type="NCBI Taxonomy" id="1048519"/>
    <lineage>
        <taxon>Eukaryota</taxon>
        <taxon>Fungi</taxon>
        <taxon>Dikarya</taxon>
        <taxon>Ascomycota</taxon>
        <taxon>Pezizomycotina</taxon>
        <taxon>Dothideomycetes</taxon>
        <taxon>Dothideomycetes incertae sedis</taxon>
        <taxon>Trypetheliales</taxon>
        <taxon>Trypetheliaceae</taxon>
        <taxon>Viridothelium</taxon>
    </lineage>
</organism>
<dbReference type="Gene3D" id="1.10.1600.10">
    <property type="match status" value="1"/>
</dbReference>
<protein>
    <recommendedName>
        <fullName evidence="5">ATP-dependent DNA helicase II subunit 1</fullName>
        <ecNumber evidence="4">3.6.4.12</ecNumber>
    </recommendedName>
    <alternativeName>
        <fullName evidence="18">ATP-dependent DNA helicase II subunit Ku70</fullName>
    </alternativeName>
</protein>
<evidence type="ECO:0000256" key="9">
    <source>
        <dbReference type="ARBA" id="ARBA00022801"/>
    </source>
</evidence>
<evidence type="ECO:0000256" key="15">
    <source>
        <dbReference type="ARBA" id="ARBA00023204"/>
    </source>
</evidence>
<keyword evidence="10" id="KW-0347">Helicase</keyword>
<dbReference type="Pfam" id="PF02037">
    <property type="entry name" value="SAP"/>
    <property type="match status" value="1"/>
</dbReference>
<evidence type="ECO:0000256" key="16">
    <source>
        <dbReference type="ARBA" id="ARBA00023242"/>
    </source>
</evidence>
<dbReference type="PANTHER" id="PTHR12604">
    <property type="entry name" value="KU AUTOANTIGEN DNA HELICASE"/>
    <property type="match status" value="1"/>
</dbReference>
<dbReference type="InterPro" id="IPR036361">
    <property type="entry name" value="SAP_dom_sf"/>
</dbReference>
<name>A0A6A6H3Q3_VIRVR</name>
<evidence type="ECO:0000256" key="7">
    <source>
        <dbReference type="ARBA" id="ARBA00022741"/>
    </source>
</evidence>
<dbReference type="SMART" id="SM00513">
    <property type="entry name" value="SAP"/>
    <property type="match status" value="1"/>
</dbReference>
<keyword evidence="14" id="KW-0233">DNA recombination</keyword>
<dbReference type="InterPro" id="IPR016194">
    <property type="entry name" value="SPOC-like_C_dom_sf"/>
</dbReference>
<evidence type="ECO:0000256" key="13">
    <source>
        <dbReference type="ARBA" id="ARBA00023125"/>
    </source>
</evidence>
<dbReference type="NCBIfam" id="TIGR00578">
    <property type="entry name" value="ku70"/>
    <property type="match status" value="1"/>
</dbReference>
<dbReference type="InterPro" id="IPR005161">
    <property type="entry name" value="Ku_N"/>
</dbReference>
<evidence type="ECO:0000256" key="10">
    <source>
        <dbReference type="ARBA" id="ARBA00022806"/>
    </source>
</evidence>
<dbReference type="GO" id="GO:0000781">
    <property type="term" value="C:chromosome, telomeric region"/>
    <property type="evidence" value="ECO:0007669"/>
    <property type="project" value="UniProtKB-SubCell"/>
</dbReference>
<dbReference type="Gene3D" id="4.10.970.10">
    <property type="entry name" value="Ku70, bridge and pillars"/>
    <property type="match status" value="1"/>
</dbReference>
<keyword evidence="12" id="KW-0779">Telomere</keyword>
<comment type="function">
    <text evidence="17">Single-stranded DNA-dependent ATP-dependent helicase. Involved in non-homologous end joining (NHEJ) DNA double strand break repair. DNA-binding is sequence-independent but has a high affinity to nicks in double-stranded DNA and to the ends of duplex DNA. Binds to naturally occurring chromosomal ends, and therefore provides chromosomal end protection. Required also for telomere recombination to repair telomeric ends in the absence of telomerase. KU70, of the KU70/KU80 heterodimer, binds to the stem loop of TLC1, the RNA component of telomerase. Involved in telomere maintenance. Interacts with telomeric repeats and subtelomeric sequences thereby controlling telomere length and protecting against subtelomeric rearrangement. Maintains telomeric chromatin, which is involved in silencing the expression of genes located at the telomere. Required for mating-type switching.</text>
</comment>
<dbReference type="Gene3D" id="1.10.720.30">
    <property type="entry name" value="SAP domain"/>
    <property type="match status" value="1"/>
</dbReference>
<gene>
    <name evidence="23" type="ORF">EV356DRAFT_578150</name>
</gene>
<keyword evidence="6" id="KW-0158">Chromosome</keyword>
<dbReference type="GO" id="GO:0006310">
    <property type="term" value="P:DNA recombination"/>
    <property type="evidence" value="ECO:0007669"/>
    <property type="project" value="UniProtKB-KW"/>
</dbReference>
<dbReference type="InterPro" id="IPR036465">
    <property type="entry name" value="vWFA_dom_sf"/>
</dbReference>
<keyword evidence="7" id="KW-0547">Nucleotide-binding</keyword>
<evidence type="ECO:0000256" key="17">
    <source>
        <dbReference type="ARBA" id="ARBA00024890"/>
    </source>
</evidence>
<dbReference type="GO" id="GO:0005524">
    <property type="term" value="F:ATP binding"/>
    <property type="evidence" value="ECO:0007669"/>
    <property type="project" value="UniProtKB-KW"/>
</dbReference>
<dbReference type="CDD" id="cd00788">
    <property type="entry name" value="KU70"/>
    <property type="match status" value="1"/>
</dbReference>
<dbReference type="Gene3D" id="2.40.290.10">
    <property type="match status" value="1"/>
</dbReference>
<dbReference type="GO" id="GO:0000723">
    <property type="term" value="P:telomere maintenance"/>
    <property type="evidence" value="ECO:0007669"/>
    <property type="project" value="InterPro"/>
</dbReference>
<evidence type="ECO:0000256" key="12">
    <source>
        <dbReference type="ARBA" id="ARBA00022895"/>
    </source>
</evidence>
<comment type="subcellular location">
    <subcellularLocation>
        <location evidence="2">Chromosome</location>
        <location evidence="2">Telomere</location>
    </subcellularLocation>
    <subcellularLocation>
        <location evidence="1">Nucleus</location>
    </subcellularLocation>
</comment>
<dbReference type="GO" id="GO:0043564">
    <property type="term" value="C:Ku70:Ku80 complex"/>
    <property type="evidence" value="ECO:0007669"/>
    <property type="project" value="InterPro"/>
</dbReference>
<dbReference type="FunFam" id="3.40.50.410:FF:000071">
    <property type="entry name" value="ATP-dependent DNA helicase II subunit 1"/>
    <property type="match status" value="1"/>
</dbReference>
<evidence type="ECO:0000313" key="24">
    <source>
        <dbReference type="Proteomes" id="UP000800092"/>
    </source>
</evidence>
<evidence type="ECO:0000256" key="20">
    <source>
        <dbReference type="PIRSR" id="PIRSR003033-1"/>
    </source>
</evidence>
<evidence type="ECO:0000256" key="4">
    <source>
        <dbReference type="ARBA" id="ARBA00012551"/>
    </source>
</evidence>
<dbReference type="InterPro" id="IPR027388">
    <property type="entry name" value="Ku70_bridge/pillars_dom_sf"/>
</dbReference>
<dbReference type="InterPro" id="IPR005160">
    <property type="entry name" value="Ku_C"/>
</dbReference>
<dbReference type="PIRSF" id="PIRSF003033">
    <property type="entry name" value="Ku70"/>
    <property type="match status" value="1"/>
</dbReference>
<evidence type="ECO:0000256" key="21">
    <source>
        <dbReference type="SAM" id="MobiDB-lite"/>
    </source>
</evidence>